<feature type="transmembrane region" description="Helical" evidence="1">
    <location>
        <begin position="535"/>
        <end position="556"/>
    </location>
</feature>
<evidence type="ECO:0000313" key="2">
    <source>
        <dbReference type="EMBL" id="OAJ44063.1"/>
    </source>
</evidence>
<gene>
    <name evidence="2" type="ORF">BDEG_27344</name>
</gene>
<keyword evidence="1" id="KW-0812">Transmembrane</keyword>
<protein>
    <submittedName>
        <fullName evidence="2">Uncharacterized protein</fullName>
    </submittedName>
</protein>
<accession>A0A177WVI3</accession>
<feature type="transmembrane region" description="Helical" evidence="1">
    <location>
        <begin position="674"/>
        <end position="694"/>
    </location>
</feature>
<dbReference type="AlphaFoldDB" id="A0A177WVI3"/>
<dbReference type="VEuPathDB" id="FungiDB:BDEG_27344"/>
<sequence length="733" mass="80806">MATKSGSHGVFTASFFNHPTQISTLPVSKNRSVSLNLSTSSASNFEQFNRNKDSNRAAYPELASTVNTPFTESLNYLPNTFKHIQKNDAQSCNTATVDINSASISSPNTSSSFPQIDSSVDTSIQVNQLDSVQHTSHLSLNMPLQNATQSDINNSSIFSFQSNCLNHEIICDIAAALFILRTTLIFQADSSGVSLTTLRNFLLGFVPFELFVYQSMQLHHEYLSKGGIGEFAFTTMILMCMFGMGWTVPSLFALNRDSPIAFLIMLVCGKFIFSVTKILLSVLGSSQPMILAIKSILDLLPVGFWIAAVWVVPIDRYMMFLILGVCTDVASCVVMDGLDIWSVSLPRCTTRMAADRDLTAVSNQRHAAMDGKIQSQKQLAAKGIVYTTALIIVGTTYMFPYRLGTYYPDTVLTIKFNIFNFLVGSSGLIILFSLHAMHVISCDWKTPYVFNFSKVIASKSLFSGKKASFNSILRSTSTMNNYEPTQNNRSASNSIQNNSAVSRSNLNGIHGFKSQFMELLNDTRRYYTSLILTKCLHWFHMTFHIILVVFIAAIQLQLTSMYKQFMGAPVNAPRFPVDMSISNDFAGLTTQFNATGVDYLDMMIAFNSNSTLGLKTSRLASLPSWTPISVTLVCAGLCVIIIACVGVLLTWLAALDNRLLHSTVVVWGRVWHSVGRLSVFRITVGILIVVYGIVEATCQPSGIDACLFFGLAGIVGLMSIFEEIRKQISIKNV</sequence>
<feature type="transmembrane region" description="Helical" evidence="1">
    <location>
        <begin position="260"/>
        <end position="280"/>
    </location>
</feature>
<dbReference type="EMBL" id="DS022311">
    <property type="protein sequence ID" value="OAJ44063.1"/>
    <property type="molecule type" value="Genomic_DNA"/>
</dbReference>
<name>A0A177WVI3_BATDL</name>
<proteinExistence type="predicted"/>
<evidence type="ECO:0000313" key="3">
    <source>
        <dbReference type="Proteomes" id="UP000077115"/>
    </source>
</evidence>
<keyword evidence="1" id="KW-0472">Membrane</keyword>
<reference evidence="2 3" key="1">
    <citation type="submission" date="2006-10" db="EMBL/GenBank/DDBJ databases">
        <title>The Genome Sequence of Batrachochytrium dendrobatidis JEL423.</title>
        <authorList>
            <consortium name="The Broad Institute Genome Sequencing Platform"/>
            <person name="Birren B."/>
            <person name="Lander E."/>
            <person name="Galagan J."/>
            <person name="Cuomo C."/>
            <person name="Devon K."/>
            <person name="Jaffe D."/>
            <person name="Butler J."/>
            <person name="Alvarez P."/>
            <person name="Gnerre S."/>
            <person name="Grabherr M."/>
            <person name="Kleber M."/>
            <person name="Mauceli E."/>
            <person name="Brockman W."/>
            <person name="Young S."/>
            <person name="LaButti K."/>
            <person name="Sykes S."/>
            <person name="DeCaprio D."/>
            <person name="Crawford M."/>
            <person name="Koehrsen M."/>
            <person name="Engels R."/>
            <person name="Montgomery P."/>
            <person name="Pearson M."/>
            <person name="Howarth C."/>
            <person name="Larson L."/>
            <person name="White J."/>
            <person name="O'Leary S."/>
            <person name="Kodira C."/>
            <person name="Zeng Q."/>
            <person name="Yandava C."/>
            <person name="Alvarado L."/>
            <person name="Longcore J."/>
            <person name="James T."/>
        </authorList>
    </citation>
    <scope>NUCLEOTIDE SEQUENCE [LARGE SCALE GENOMIC DNA]</scope>
    <source>
        <strain evidence="2 3">JEL423</strain>
    </source>
</reference>
<evidence type="ECO:0000256" key="1">
    <source>
        <dbReference type="SAM" id="Phobius"/>
    </source>
</evidence>
<feature type="transmembrane region" description="Helical" evidence="1">
    <location>
        <begin position="379"/>
        <end position="399"/>
    </location>
</feature>
<organism evidence="2 3">
    <name type="scientific">Batrachochytrium dendrobatidis (strain JEL423)</name>
    <dbReference type="NCBI Taxonomy" id="403673"/>
    <lineage>
        <taxon>Eukaryota</taxon>
        <taxon>Fungi</taxon>
        <taxon>Fungi incertae sedis</taxon>
        <taxon>Chytridiomycota</taxon>
        <taxon>Chytridiomycota incertae sedis</taxon>
        <taxon>Chytridiomycetes</taxon>
        <taxon>Rhizophydiales</taxon>
        <taxon>Rhizophydiales incertae sedis</taxon>
        <taxon>Batrachochytrium</taxon>
    </lineage>
</organism>
<dbReference type="Proteomes" id="UP000077115">
    <property type="component" value="Unassembled WGS sequence"/>
</dbReference>
<feature type="transmembrane region" description="Helical" evidence="1">
    <location>
        <begin position="228"/>
        <end position="248"/>
    </location>
</feature>
<reference evidence="2 3" key="2">
    <citation type="submission" date="2016-05" db="EMBL/GenBank/DDBJ databases">
        <title>Lineage-specific infection strategies underlie the spectrum of fungal disease in amphibians.</title>
        <authorList>
            <person name="Cuomo C.A."/>
            <person name="Farrer R.A."/>
            <person name="James T."/>
            <person name="Longcore J."/>
            <person name="Birren B."/>
        </authorList>
    </citation>
    <scope>NUCLEOTIDE SEQUENCE [LARGE SCALE GENOMIC DNA]</scope>
    <source>
        <strain evidence="2 3">JEL423</strain>
    </source>
</reference>
<feature type="transmembrane region" description="Helical" evidence="1">
    <location>
        <begin position="419"/>
        <end position="440"/>
    </location>
</feature>
<keyword evidence="1" id="KW-1133">Transmembrane helix</keyword>
<feature type="transmembrane region" description="Helical" evidence="1">
    <location>
        <begin position="628"/>
        <end position="653"/>
    </location>
</feature>
<feature type="transmembrane region" description="Helical" evidence="1">
    <location>
        <begin position="700"/>
        <end position="721"/>
    </location>
</feature>